<organism evidence="9 10">
    <name type="scientific">Pelagibacterium flavum</name>
    <dbReference type="NCBI Taxonomy" id="2984530"/>
    <lineage>
        <taxon>Bacteria</taxon>
        <taxon>Pseudomonadati</taxon>
        <taxon>Pseudomonadota</taxon>
        <taxon>Alphaproteobacteria</taxon>
        <taxon>Hyphomicrobiales</taxon>
        <taxon>Devosiaceae</taxon>
        <taxon>Pelagibacterium</taxon>
    </lineage>
</organism>
<dbReference type="Proteomes" id="UP001163882">
    <property type="component" value="Chromosome"/>
</dbReference>
<dbReference type="EMBL" id="CP107716">
    <property type="protein sequence ID" value="UYQ71419.1"/>
    <property type="molecule type" value="Genomic_DNA"/>
</dbReference>
<reference evidence="9" key="1">
    <citation type="submission" date="2022-10" db="EMBL/GenBank/DDBJ databases">
        <title>YIM 151497 complete genome.</title>
        <authorList>
            <person name="Chen X."/>
        </authorList>
    </citation>
    <scope>NUCLEOTIDE SEQUENCE</scope>
    <source>
        <strain evidence="9">YIM 151497</strain>
    </source>
</reference>
<evidence type="ECO:0000313" key="9">
    <source>
        <dbReference type="EMBL" id="UYQ71419.1"/>
    </source>
</evidence>
<dbReference type="PRINTS" id="PR00368">
    <property type="entry name" value="FADPNR"/>
</dbReference>
<dbReference type="EC" id="1.6.5.9" evidence="2"/>
<dbReference type="InterPro" id="IPR045024">
    <property type="entry name" value="NDH-2"/>
</dbReference>
<evidence type="ECO:0000313" key="10">
    <source>
        <dbReference type="Proteomes" id="UP001163882"/>
    </source>
</evidence>
<evidence type="ECO:0000259" key="8">
    <source>
        <dbReference type="Pfam" id="PF07992"/>
    </source>
</evidence>
<protein>
    <recommendedName>
        <fullName evidence="2">NADH:ubiquinone reductase (non-electrogenic)</fullName>
        <ecNumber evidence="2">1.6.5.9</ecNumber>
    </recommendedName>
</protein>
<evidence type="ECO:0000256" key="1">
    <source>
        <dbReference type="ARBA" id="ARBA00005272"/>
    </source>
</evidence>
<evidence type="ECO:0000256" key="3">
    <source>
        <dbReference type="ARBA" id="ARBA00022630"/>
    </source>
</evidence>
<dbReference type="InterPro" id="IPR023753">
    <property type="entry name" value="FAD/NAD-binding_dom"/>
</dbReference>
<dbReference type="Gene3D" id="3.50.50.100">
    <property type="match status" value="1"/>
</dbReference>
<comment type="similarity">
    <text evidence="1">Belongs to the NADH dehydrogenase family.</text>
</comment>
<evidence type="ECO:0000256" key="2">
    <source>
        <dbReference type="ARBA" id="ARBA00012637"/>
    </source>
</evidence>
<evidence type="ECO:0000256" key="7">
    <source>
        <dbReference type="ARBA" id="ARBA00047599"/>
    </source>
</evidence>
<dbReference type="Pfam" id="PF07992">
    <property type="entry name" value="Pyr_redox_2"/>
    <property type="match status" value="1"/>
</dbReference>
<evidence type="ECO:0000256" key="4">
    <source>
        <dbReference type="ARBA" id="ARBA00022827"/>
    </source>
</evidence>
<keyword evidence="5" id="KW-0560">Oxidoreductase</keyword>
<evidence type="ECO:0000256" key="6">
    <source>
        <dbReference type="ARBA" id="ARBA00023027"/>
    </source>
</evidence>
<proteinExistence type="inferred from homology"/>
<sequence length="444" mass="47850">MTDEGRVVIVGAGFGGLSAAKTLARAGVPFTIIDKRNHHLFQPLLYQVATAALSPAEIAVPIRAVLSPGKGGAIEILMEEIEGVDTTRRVVRAAGGDEIAYSHLIVATGSSFTYFGKEDQWRPFAPALKSIDDALNIRRRVLLAFERAETTDNPQLRKRLMTFVVIGGGPTGVETAGALADLAKATLAKDFTNIDPRDTRVILVEAVDTLLNAYPAHLGAYTERKLAHLGVEVHTNSPVKRIDENGVLAGEDFFETSNIFWCAGVEATPVGKWLGLETNKNGTVSVASDLTVPDLPGVYVIGDAASVADQDGKPLPALAPVAKQQGQYVAEAIIRQQQGQSPQGPFRYRDWGTMATIGRYAAVGKFGKLEVKGFPAWMLWGAVHIAYLVGFRNRINVLVNWLWSWLTYAKGARLITGPDEAATRALDNPKAVDEELDKTINAPG</sequence>
<comment type="catalytic activity">
    <reaction evidence="7">
        <text>a quinone + NADH + H(+) = a quinol + NAD(+)</text>
        <dbReference type="Rhea" id="RHEA:46160"/>
        <dbReference type="ChEBI" id="CHEBI:15378"/>
        <dbReference type="ChEBI" id="CHEBI:24646"/>
        <dbReference type="ChEBI" id="CHEBI:57540"/>
        <dbReference type="ChEBI" id="CHEBI:57945"/>
        <dbReference type="ChEBI" id="CHEBI:132124"/>
        <dbReference type="EC" id="1.6.5.9"/>
    </reaction>
</comment>
<dbReference type="PRINTS" id="PR00411">
    <property type="entry name" value="PNDRDTASEI"/>
</dbReference>
<accession>A0ABY6ILE3</accession>
<feature type="domain" description="FAD/NAD(P)-binding" evidence="8">
    <location>
        <begin position="6"/>
        <end position="326"/>
    </location>
</feature>
<evidence type="ECO:0000256" key="5">
    <source>
        <dbReference type="ARBA" id="ARBA00023002"/>
    </source>
</evidence>
<dbReference type="PANTHER" id="PTHR43706:SF47">
    <property type="entry name" value="EXTERNAL NADH-UBIQUINONE OXIDOREDUCTASE 1, MITOCHONDRIAL-RELATED"/>
    <property type="match status" value="1"/>
</dbReference>
<dbReference type="InterPro" id="IPR036188">
    <property type="entry name" value="FAD/NAD-bd_sf"/>
</dbReference>
<dbReference type="SUPFAM" id="SSF51905">
    <property type="entry name" value="FAD/NAD(P)-binding domain"/>
    <property type="match status" value="1"/>
</dbReference>
<gene>
    <name evidence="9" type="ORF">OF122_15395</name>
</gene>
<keyword evidence="6" id="KW-0520">NAD</keyword>
<keyword evidence="10" id="KW-1185">Reference proteome</keyword>
<dbReference type="RefSeq" id="WP_264225071.1">
    <property type="nucleotide sequence ID" value="NZ_CP107716.1"/>
</dbReference>
<name>A0ABY6ILE3_9HYPH</name>
<dbReference type="PANTHER" id="PTHR43706">
    <property type="entry name" value="NADH DEHYDROGENASE"/>
    <property type="match status" value="1"/>
</dbReference>
<keyword evidence="3" id="KW-0285">Flavoprotein</keyword>
<keyword evidence="4" id="KW-0274">FAD</keyword>